<evidence type="ECO:0000256" key="1">
    <source>
        <dbReference type="ARBA" id="ARBA00004651"/>
    </source>
</evidence>
<keyword evidence="2" id="KW-1003">Cell membrane</keyword>
<reference evidence="8 9" key="1">
    <citation type="submission" date="2023-07" db="EMBL/GenBank/DDBJ databases">
        <title>Sequencing the genomes of 1000 actinobacteria strains.</title>
        <authorList>
            <person name="Klenk H.-P."/>
        </authorList>
    </citation>
    <scope>NUCLEOTIDE SEQUENCE [LARGE SCALE GENOMIC DNA]</scope>
    <source>
        <strain evidence="8 9">DSM 44709</strain>
    </source>
</reference>
<organism evidence="8 9">
    <name type="scientific">Catenuloplanes indicus</name>
    <dbReference type="NCBI Taxonomy" id="137267"/>
    <lineage>
        <taxon>Bacteria</taxon>
        <taxon>Bacillati</taxon>
        <taxon>Actinomycetota</taxon>
        <taxon>Actinomycetes</taxon>
        <taxon>Micromonosporales</taxon>
        <taxon>Micromonosporaceae</taxon>
        <taxon>Catenuloplanes</taxon>
    </lineage>
</organism>
<proteinExistence type="predicted"/>
<dbReference type="Pfam" id="PF02687">
    <property type="entry name" value="FtsX"/>
    <property type="match status" value="1"/>
</dbReference>
<feature type="transmembrane region" description="Helical" evidence="6">
    <location>
        <begin position="375"/>
        <end position="397"/>
    </location>
</feature>
<evidence type="ECO:0000259" key="7">
    <source>
        <dbReference type="Pfam" id="PF02687"/>
    </source>
</evidence>
<name>A0AAE3W5T8_9ACTN</name>
<dbReference type="RefSeq" id="WP_307246403.1">
    <property type="nucleotide sequence ID" value="NZ_JAUSUZ010000001.1"/>
</dbReference>
<feature type="transmembrane region" description="Helical" evidence="6">
    <location>
        <begin position="454"/>
        <end position="472"/>
    </location>
</feature>
<dbReference type="EMBL" id="JAUSUZ010000001">
    <property type="protein sequence ID" value="MDQ0370438.1"/>
    <property type="molecule type" value="Genomic_DNA"/>
</dbReference>
<feature type="transmembrane region" description="Helical" evidence="6">
    <location>
        <begin position="334"/>
        <end position="355"/>
    </location>
</feature>
<feature type="transmembrane region" description="Helical" evidence="6">
    <location>
        <begin position="539"/>
        <end position="558"/>
    </location>
</feature>
<feature type="transmembrane region" description="Helical" evidence="6">
    <location>
        <begin position="21"/>
        <end position="44"/>
    </location>
</feature>
<feature type="transmembrane region" description="Helical" evidence="6">
    <location>
        <begin position="766"/>
        <end position="792"/>
    </location>
</feature>
<keyword evidence="5 6" id="KW-0472">Membrane</keyword>
<feature type="domain" description="ABC3 transporter permease C-terminal" evidence="7">
    <location>
        <begin position="772"/>
        <end position="881"/>
    </location>
</feature>
<evidence type="ECO:0000313" key="9">
    <source>
        <dbReference type="Proteomes" id="UP001240236"/>
    </source>
</evidence>
<evidence type="ECO:0000256" key="4">
    <source>
        <dbReference type="ARBA" id="ARBA00022989"/>
    </source>
</evidence>
<dbReference type="GO" id="GO:0005886">
    <property type="term" value="C:plasma membrane"/>
    <property type="evidence" value="ECO:0007669"/>
    <property type="project" value="UniProtKB-SubCell"/>
</dbReference>
<evidence type="ECO:0000313" key="8">
    <source>
        <dbReference type="EMBL" id="MDQ0370438.1"/>
    </source>
</evidence>
<sequence length="901" mass="92198">MRPVPAPHWPSVAGRARADAGPLALVAIVVAVTALLSSAVPPLLRATADAAVRHAVRRAGAEATVRVQVGWTPDEGLNGTRVRYPELPEEVDSSRRIAGASLDTGIEALLKPAIASVLSEPFSIVAGTAPRTLQLTYLANSPDAGGGPGVVWVAGAAPAATEEGRVERALNAPWTVQAGLTEPAAVTLGVGPGDRLVVRDSTGLERTILISGLYRPVDPADPAWRIAPAAVEPVAGADGAGITRFGALLSRESLPDARLALSGQQLAQTIWLNPDTGTLTWTSAEALAAAVVKLKTTSATSGERGETIRWETRLDEVLSDARGAVDAAVTQASVLLIAVITAAGLVLVLAADLLARRRAPALVTARRRGASLPDLTLELLVESVLLALLAGAAGLALARQLTPDVAWIWALPVVIVAAVAGPAFGAVTAARATRNRRAPANRSARVWVARTAQIRRVTLEAAVVLAAIGAFVSLRQRGIVAGDDGLPAGAPALAAVAGGLLVLRLMPLGTGFALRRSLRSRRPLAVFGAARAAVTSGRALPLLAMVAGTALATFALTLDATTTRGLADGAWRTAGADARLDVAASAAGSTRDVAARIAAAPGVRRTATGQMLDGVRVVADGQAVTVRLLAVDPAAFRRLLADTPIEGAARLDRLGPATAPVPVLVRSGDGVMRTGGRLDLLREAQPSVPLLAAGDAPRAGDAPDLVIADAAALAAAGLTITPNTVWVTGPGAADAVRNAGVAGTTVIRDDVLDARRDAPLTAGLLLLARAAAVALLGFGLLGLLLGAAADAPERWRTLGRLRTLGLRPRDTRWVAAGELLPPALAAAITGPFLGLGLAWLTREPLALRLLTGQQADPALTAPWWQIALVLALVLATAALLAPAEAVIRRRRNLAETLRIGG</sequence>
<keyword evidence="3 6" id="KW-0812">Transmembrane</keyword>
<keyword evidence="9" id="KW-1185">Reference proteome</keyword>
<feature type="transmembrane region" description="Helical" evidence="6">
    <location>
        <begin position="492"/>
        <end position="514"/>
    </location>
</feature>
<dbReference type="Proteomes" id="UP001240236">
    <property type="component" value="Unassembled WGS sequence"/>
</dbReference>
<evidence type="ECO:0000256" key="6">
    <source>
        <dbReference type="SAM" id="Phobius"/>
    </source>
</evidence>
<feature type="transmembrane region" description="Helical" evidence="6">
    <location>
        <begin position="409"/>
        <end position="433"/>
    </location>
</feature>
<dbReference type="InterPro" id="IPR003838">
    <property type="entry name" value="ABC3_permease_C"/>
</dbReference>
<dbReference type="AlphaFoldDB" id="A0AAE3W5T8"/>
<protein>
    <submittedName>
        <fullName evidence="8">ABC transport system permease protein</fullName>
    </submittedName>
</protein>
<feature type="transmembrane region" description="Helical" evidence="6">
    <location>
        <begin position="861"/>
        <end position="881"/>
    </location>
</feature>
<keyword evidence="4 6" id="KW-1133">Transmembrane helix</keyword>
<gene>
    <name evidence="8" type="ORF">J2S42_007107</name>
</gene>
<accession>A0AAE3W5T8</accession>
<evidence type="ECO:0000256" key="3">
    <source>
        <dbReference type="ARBA" id="ARBA00022692"/>
    </source>
</evidence>
<comment type="subcellular location">
    <subcellularLocation>
        <location evidence="1">Cell membrane</location>
        <topology evidence="1">Multi-pass membrane protein</topology>
    </subcellularLocation>
</comment>
<evidence type="ECO:0000256" key="2">
    <source>
        <dbReference type="ARBA" id="ARBA00022475"/>
    </source>
</evidence>
<feature type="transmembrane region" description="Helical" evidence="6">
    <location>
        <begin position="813"/>
        <end position="841"/>
    </location>
</feature>
<evidence type="ECO:0000256" key="5">
    <source>
        <dbReference type="ARBA" id="ARBA00023136"/>
    </source>
</evidence>
<comment type="caution">
    <text evidence="8">The sequence shown here is derived from an EMBL/GenBank/DDBJ whole genome shotgun (WGS) entry which is preliminary data.</text>
</comment>